<dbReference type="Proteomes" id="UP000189761">
    <property type="component" value="Unassembled WGS sequence"/>
</dbReference>
<accession>A0A8E2I6Q0</accession>
<name>A0A8E2I6Q0_9BACI</name>
<evidence type="ECO:0000313" key="1">
    <source>
        <dbReference type="EMBL" id="OOP67724.1"/>
    </source>
</evidence>
<comment type="caution">
    <text evidence="1">The sequence shown here is derived from an EMBL/GenBank/DDBJ whole genome shotgun (WGS) entry which is preliminary data.</text>
</comment>
<gene>
    <name evidence="1" type="ORF">BWZ43_14310</name>
</gene>
<reference evidence="1 2" key="1">
    <citation type="submission" date="2017-01" db="EMBL/GenBank/DDBJ databases">
        <title>Draft genome sequence of Bacillus oleronius.</title>
        <authorList>
            <person name="Allam M."/>
        </authorList>
    </citation>
    <scope>NUCLEOTIDE SEQUENCE [LARGE SCALE GENOMIC DNA]</scope>
    <source>
        <strain evidence="1 2">DSM 9356</strain>
    </source>
</reference>
<dbReference type="RefSeq" id="WP_078110494.1">
    <property type="nucleotide sequence ID" value="NZ_CP065424.1"/>
</dbReference>
<keyword evidence="2" id="KW-1185">Reference proteome</keyword>
<organism evidence="1 2">
    <name type="scientific">Heyndrickxia oleronia</name>
    <dbReference type="NCBI Taxonomy" id="38875"/>
    <lineage>
        <taxon>Bacteria</taxon>
        <taxon>Bacillati</taxon>
        <taxon>Bacillota</taxon>
        <taxon>Bacilli</taxon>
        <taxon>Bacillales</taxon>
        <taxon>Bacillaceae</taxon>
        <taxon>Heyndrickxia</taxon>
    </lineage>
</organism>
<dbReference type="EMBL" id="MTLA01000169">
    <property type="protein sequence ID" value="OOP67724.1"/>
    <property type="molecule type" value="Genomic_DNA"/>
</dbReference>
<protein>
    <submittedName>
        <fullName evidence="1">Uncharacterized protein</fullName>
    </submittedName>
</protein>
<evidence type="ECO:0000313" key="2">
    <source>
        <dbReference type="Proteomes" id="UP000189761"/>
    </source>
</evidence>
<proteinExistence type="predicted"/>
<dbReference type="AlphaFoldDB" id="A0A8E2I6Q0"/>
<sequence>MKLQLLYHEYLNIKFSRKIQSVQLDCFEYCLLENDSAELFFVDSGNESFVEWAYELEPKDPNYMMNPNWKPVLSAFFKQLDIYDELILYYLLFTINRTTSIVSNNPFNAMNDFMKNYCFFQLAQLTDATKLNKEQKHQLRDFFFFFYLYTHPVNEETLYSFSFEGKDLVHTKTNIHLEDYFSKFHDYYKENLNKYRDQIMINPHEIDACKNLTLELLRSIEGKSPKLSLPPEEGLEDVIRLINNVDYLLHIYSENKTTLFSIMEGFLANNCSTPYRDHCFTMLLQNYVCYILYFNFDEIHELVDYFKGTPLSCELLINKMFTDAIFIQKIMRQNNINITEYNNFIKFFNDDTQSMYL</sequence>